<dbReference type="InterPro" id="IPR001507">
    <property type="entry name" value="ZP_dom"/>
</dbReference>
<dbReference type="PhylomeDB" id="A7RGF1"/>
<dbReference type="InterPro" id="IPR024731">
    <property type="entry name" value="NELL2-like_EGF"/>
</dbReference>
<keyword evidence="9" id="KW-1133">Transmembrane helix</keyword>
<keyword evidence="13" id="KW-1185">Reference proteome</keyword>
<comment type="caution">
    <text evidence="7">Lacks conserved residue(s) required for the propagation of feature annotation.</text>
</comment>
<evidence type="ECO:0000256" key="6">
    <source>
        <dbReference type="ARBA" id="ARBA00023180"/>
    </source>
</evidence>
<dbReference type="InterPro" id="IPR042235">
    <property type="entry name" value="ZP-C_dom"/>
</dbReference>
<proteinExistence type="inferred from homology"/>
<dbReference type="AlphaFoldDB" id="A7RGF1"/>
<dbReference type="PRINTS" id="PR00023">
    <property type="entry name" value="ZPELLUCIDA"/>
</dbReference>
<dbReference type="OMA" id="YVNITHI"/>
<dbReference type="PROSITE" id="PS00010">
    <property type="entry name" value="ASX_HYDROXYL"/>
    <property type="match status" value="2"/>
</dbReference>
<dbReference type="HOGENOM" id="CLU_515184_0_0_1"/>
<evidence type="ECO:0000313" key="12">
    <source>
        <dbReference type="EMBL" id="EDO49417.1"/>
    </source>
</evidence>
<feature type="domain" description="EGF-like" evidence="10">
    <location>
        <begin position="83"/>
        <end position="123"/>
    </location>
</feature>
<dbReference type="Gene3D" id="2.60.40.3210">
    <property type="entry name" value="Zona pellucida, ZP-N domain"/>
    <property type="match status" value="1"/>
</dbReference>
<evidence type="ECO:0000256" key="5">
    <source>
        <dbReference type="ARBA" id="ARBA00023157"/>
    </source>
</evidence>
<keyword evidence="9" id="KW-0472">Membrane</keyword>
<dbReference type="Gene3D" id="2.10.25.10">
    <property type="entry name" value="Laminin"/>
    <property type="match status" value="2"/>
</dbReference>
<evidence type="ECO:0000313" key="13">
    <source>
        <dbReference type="Proteomes" id="UP000001593"/>
    </source>
</evidence>
<dbReference type="InterPro" id="IPR055356">
    <property type="entry name" value="ZP-N"/>
</dbReference>
<organism evidence="12 13">
    <name type="scientific">Nematostella vectensis</name>
    <name type="common">Starlet sea anemone</name>
    <dbReference type="NCBI Taxonomy" id="45351"/>
    <lineage>
        <taxon>Eukaryota</taxon>
        <taxon>Metazoa</taxon>
        <taxon>Cnidaria</taxon>
        <taxon>Anthozoa</taxon>
        <taxon>Hexacorallia</taxon>
        <taxon>Actiniaria</taxon>
        <taxon>Edwardsiidae</taxon>
        <taxon>Nematostella</taxon>
    </lineage>
</organism>
<dbReference type="SUPFAM" id="SSF57184">
    <property type="entry name" value="Growth factor receptor domain"/>
    <property type="match status" value="1"/>
</dbReference>
<dbReference type="PROSITE" id="PS01187">
    <property type="entry name" value="EGF_CA"/>
    <property type="match status" value="1"/>
</dbReference>
<evidence type="ECO:0000256" key="1">
    <source>
        <dbReference type="ARBA" id="ARBA00006373"/>
    </source>
</evidence>
<feature type="transmembrane region" description="Helical" evidence="9">
    <location>
        <begin position="481"/>
        <end position="504"/>
    </location>
</feature>
<dbReference type="PANTHER" id="PTHR14002">
    <property type="entry name" value="ENDOGLIN/TGF-BETA RECEPTOR TYPE III"/>
    <property type="match status" value="1"/>
</dbReference>
<dbReference type="SMART" id="SM00241">
    <property type="entry name" value="ZP"/>
    <property type="match status" value="1"/>
</dbReference>
<feature type="region of interest" description="Disordered" evidence="8">
    <location>
        <begin position="1"/>
        <end position="36"/>
    </location>
</feature>
<dbReference type="PROSITE" id="PS01186">
    <property type="entry name" value="EGF_2"/>
    <property type="match status" value="2"/>
</dbReference>
<accession>A7RGF1</accession>
<dbReference type="Proteomes" id="UP000001593">
    <property type="component" value="Unassembled WGS sequence"/>
</dbReference>
<dbReference type="InterPro" id="IPR000152">
    <property type="entry name" value="EGF-type_Asp/Asn_hydroxyl_site"/>
</dbReference>
<evidence type="ECO:0000256" key="3">
    <source>
        <dbReference type="ARBA" id="ARBA00022729"/>
    </source>
</evidence>
<dbReference type="Gene3D" id="2.60.40.4100">
    <property type="entry name" value="Zona pellucida, ZP-C domain"/>
    <property type="match status" value="1"/>
</dbReference>
<dbReference type="InterPro" id="IPR055355">
    <property type="entry name" value="ZP-C"/>
</dbReference>
<feature type="domain" description="EGF-like" evidence="10">
    <location>
        <begin position="124"/>
        <end position="167"/>
    </location>
</feature>
<dbReference type="InterPro" id="IPR009030">
    <property type="entry name" value="Growth_fac_rcpt_cys_sf"/>
</dbReference>
<reference evidence="12 13" key="1">
    <citation type="journal article" date="2007" name="Science">
        <title>Sea anemone genome reveals ancestral eumetazoan gene repertoire and genomic organization.</title>
        <authorList>
            <person name="Putnam N.H."/>
            <person name="Srivastava M."/>
            <person name="Hellsten U."/>
            <person name="Dirks B."/>
            <person name="Chapman J."/>
            <person name="Salamov A."/>
            <person name="Terry A."/>
            <person name="Shapiro H."/>
            <person name="Lindquist E."/>
            <person name="Kapitonov V.V."/>
            <person name="Jurka J."/>
            <person name="Genikhovich G."/>
            <person name="Grigoriev I.V."/>
            <person name="Lucas S.M."/>
            <person name="Steele R.E."/>
            <person name="Finnerty J.R."/>
            <person name="Technau U."/>
            <person name="Martindale M.Q."/>
            <person name="Rokhsar D.S."/>
        </authorList>
    </citation>
    <scope>NUCLEOTIDE SEQUENCE [LARGE SCALE GENOMIC DNA]</scope>
    <source>
        <strain evidence="13">CH2 X CH6</strain>
    </source>
</reference>
<dbReference type="SMART" id="SM00181">
    <property type="entry name" value="EGF"/>
    <property type="match status" value="2"/>
</dbReference>
<evidence type="ECO:0000259" key="11">
    <source>
        <dbReference type="PROSITE" id="PS51034"/>
    </source>
</evidence>
<dbReference type="CDD" id="cd00054">
    <property type="entry name" value="EGF_CA"/>
    <property type="match status" value="2"/>
</dbReference>
<dbReference type="EMBL" id="DS469509">
    <property type="protein sequence ID" value="EDO49417.1"/>
    <property type="molecule type" value="Genomic_DNA"/>
</dbReference>
<dbReference type="PROSITE" id="PS50026">
    <property type="entry name" value="EGF_3"/>
    <property type="match status" value="2"/>
</dbReference>
<keyword evidence="4" id="KW-0677">Repeat</keyword>
<keyword evidence="3" id="KW-0732">Signal</keyword>
<evidence type="ECO:0000259" key="10">
    <source>
        <dbReference type="PROSITE" id="PS50026"/>
    </source>
</evidence>
<dbReference type="InterPro" id="IPR048290">
    <property type="entry name" value="ZP_chr"/>
</dbReference>
<dbReference type="GO" id="GO:0005509">
    <property type="term" value="F:calcium ion binding"/>
    <property type="evidence" value="ECO:0007669"/>
    <property type="project" value="InterPro"/>
</dbReference>
<name>A7RGF1_NEMVE</name>
<dbReference type="InterPro" id="IPR000742">
    <property type="entry name" value="EGF"/>
</dbReference>
<dbReference type="Pfam" id="PF00100">
    <property type="entry name" value="Zona_pellucida"/>
    <property type="match status" value="1"/>
</dbReference>
<gene>
    <name evidence="12" type="ORF">NEMVEDRAFT_v1g238064</name>
</gene>
<protein>
    <submittedName>
        <fullName evidence="12">Uncharacterized protein</fullName>
    </submittedName>
</protein>
<evidence type="ECO:0000256" key="7">
    <source>
        <dbReference type="PROSITE-ProRule" id="PRU00076"/>
    </source>
</evidence>
<dbReference type="InterPro" id="IPR001881">
    <property type="entry name" value="EGF-like_Ca-bd_dom"/>
</dbReference>
<comment type="similarity">
    <text evidence="1">Belongs to the EGF domain peptide family.</text>
</comment>
<dbReference type="PANTHER" id="PTHR14002:SF43">
    <property type="entry name" value="DELTA-LIKE PROTEIN"/>
    <property type="match status" value="1"/>
</dbReference>
<dbReference type="eggNOG" id="ENOG502RSDM">
    <property type="taxonomic scope" value="Eukaryota"/>
</dbReference>
<keyword evidence="6" id="KW-0325">Glycoprotein</keyword>
<dbReference type="InterPro" id="IPR018097">
    <property type="entry name" value="EGF_Ca-bd_CS"/>
</dbReference>
<dbReference type="Pfam" id="PF23344">
    <property type="entry name" value="ZP-N"/>
    <property type="match status" value="1"/>
</dbReference>
<dbReference type="InParanoid" id="A7RGF1"/>
<evidence type="ECO:0000256" key="9">
    <source>
        <dbReference type="SAM" id="Phobius"/>
    </source>
</evidence>
<dbReference type="SMART" id="SM00179">
    <property type="entry name" value="EGF_CA"/>
    <property type="match status" value="2"/>
</dbReference>
<dbReference type="PROSITE" id="PS51034">
    <property type="entry name" value="ZP_2"/>
    <property type="match status" value="1"/>
</dbReference>
<dbReference type="STRING" id="45351.A7RGF1"/>
<keyword evidence="9" id="KW-0812">Transmembrane</keyword>
<keyword evidence="5" id="KW-1015">Disulfide bond</keyword>
<dbReference type="Pfam" id="PF12947">
    <property type="entry name" value="EGF_3"/>
    <property type="match status" value="2"/>
</dbReference>
<keyword evidence="2 7" id="KW-0245">EGF-like domain</keyword>
<sequence>MAPETTVAPETTMAPESTLAPETTMAPETTVAPETTMAPETTVAAETTMAPETTVAPETTMAPETTVAAETTFSSKVPTTHELKDECLLGLAKCDRNAHCIDTPESYRCECNNGYEGDGVICTDINECQRKKSVDYRCNENALCTNTEGSYTCECLPGFVGDGEYCEESGIKGYVNITHINNDVAIGCGKKEMMIIVRREFFLGMSKDDVNLNEPSCKPQENGTHYIFKTSLTGCGTGMTKTKDAFVYKNVIRERPPSASDLITRLHDIEVPFRCFYTRQGATSAIALRPSRKVIRTNASDSGDFLLHMRVYKNYDYVDHYKEKEFPIGVQVNKRVYFEMRIDSQDNRLTVRADRCHATPDTNPNNRIQYDLIRDSCPTDRTVLFHDQEDKQVQRFSLKAFQFVNVPDPTFVYIHCSVVVCNVTDENSLCNKECSKFSRARHRRSAYSQPLHIDLLTTGPIIRPDSRTRAQTPSQANNLPAFLGLVVSMAVLALLAFLAMVSYLRRKQTRPDDIEELSDSSDEDDQINV</sequence>
<evidence type="ECO:0000256" key="2">
    <source>
        <dbReference type="ARBA" id="ARBA00022536"/>
    </source>
</evidence>
<evidence type="ECO:0000256" key="8">
    <source>
        <dbReference type="SAM" id="MobiDB-lite"/>
    </source>
</evidence>
<evidence type="ECO:0000256" key="4">
    <source>
        <dbReference type="ARBA" id="ARBA00022737"/>
    </source>
</evidence>
<feature type="domain" description="ZP" evidence="11">
    <location>
        <begin position="187"/>
        <end position="437"/>
    </location>
</feature>
<dbReference type="FunFam" id="2.10.25.10:FF:000038">
    <property type="entry name" value="Fibrillin 2"/>
    <property type="match status" value="2"/>
</dbReference>